<keyword evidence="2" id="KW-1185">Reference proteome</keyword>
<name>A0ABU2FUZ7_9EURY</name>
<evidence type="ECO:0000313" key="2">
    <source>
        <dbReference type="Proteomes" id="UP001268864"/>
    </source>
</evidence>
<comment type="caution">
    <text evidence="1">The sequence shown here is derived from an EMBL/GenBank/DDBJ whole genome shotgun (WGS) entry which is preliminary data.</text>
</comment>
<protein>
    <submittedName>
        <fullName evidence="1">PRC-barrel domain containing protein</fullName>
    </submittedName>
</protein>
<accession>A0ABU2FUZ7</accession>
<dbReference type="EMBL" id="JAMQOS010000009">
    <property type="protein sequence ID" value="MDS0284593.1"/>
    <property type="molecule type" value="Genomic_DNA"/>
</dbReference>
<proteinExistence type="predicted"/>
<reference evidence="1 2" key="1">
    <citation type="submission" date="2022-06" db="EMBL/GenBank/DDBJ databases">
        <title>Halomicroarcula sp. a new haloarchaeum isolate from saline soil.</title>
        <authorList>
            <person name="Strakova D."/>
            <person name="Galisteo C."/>
            <person name="Sanchez-Porro C."/>
            <person name="Ventosa A."/>
        </authorList>
    </citation>
    <scope>NUCLEOTIDE SEQUENCE [LARGE SCALE GENOMIC DNA]</scope>
    <source>
        <strain evidence="1 2">S3CR25-11</strain>
    </source>
</reference>
<dbReference type="Proteomes" id="UP001268864">
    <property type="component" value="Unassembled WGS sequence"/>
</dbReference>
<gene>
    <name evidence="1" type="ORF">NDI86_21065</name>
</gene>
<dbReference type="RefSeq" id="WP_310902258.1">
    <property type="nucleotide sequence ID" value="NZ_JAMQOS010000009.1"/>
</dbReference>
<organism evidence="1 2">
    <name type="scientific">Haloarcula onubensis</name>
    <dbReference type="NCBI Taxonomy" id="2950539"/>
    <lineage>
        <taxon>Archaea</taxon>
        <taxon>Methanobacteriati</taxon>
        <taxon>Methanobacteriota</taxon>
        <taxon>Stenosarchaea group</taxon>
        <taxon>Halobacteria</taxon>
        <taxon>Halobacteriales</taxon>
        <taxon>Haloarculaceae</taxon>
        <taxon>Haloarcula</taxon>
    </lineage>
</organism>
<sequence>MPSKVSEDEVGKDVVDAQGDQVGIVSAVKHGTAHVDPEPGITDKIRTTLGWEDTDEEDYPLQEEAIDTITDDEIRLESGL</sequence>
<evidence type="ECO:0000313" key="1">
    <source>
        <dbReference type="EMBL" id="MDS0284593.1"/>
    </source>
</evidence>